<dbReference type="EMBL" id="UINC01095771">
    <property type="protein sequence ID" value="SVC52120.1"/>
    <property type="molecule type" value="Genomic_DNA"/>
</dbReference>
<reference evidence="2" key="1">
    <citation type="submission" date="2018-05" db="EMBL/GenBank/DDBJ databases">
        <authorList>
            <person name="Lanie J.A."/>
            <person name="Ng W.-L."/>
            <person name="Kazmierczak K.M."/>
            <person name="Andrzejewski T.M."/>
            <person name="Davidsen T.M."/>
            <person name="Wayne K.J."/>
            <person name="Tettelin H."/>
            <person name="Glass J.I."/>
            <person name="Rusch D."/>
            <person name="Podicherti R."/>
            <person name="Tsui H.-C.T."/>
            <person name="Winkler M.E."/>
        </authorList>
    </citation>
    <scope>NUCLEOTIDE SEQUENCE</scope>
</reference>
<evidence type="ECO:0000256" key="1">
    <source>
        <dbReference type="SAM" id="Phobius"/>
    </source>
</evidence>
<evidence type="ECO:0008006" key="3">
    <source>
        <dbReference type="Google" id="ProtNLM"/>
    </source>
</evidence>
<keyword evidence="1" id="KW-0472">Membrane</keyword>
<dbReference type="AlphaFoldDB" id="A0A382MU87"/>
<protein>
    <recommendedName>
        <fullName evidence="3">Glycosyltransferase RgtA/B/C/D-like domain-containing protein</fullName>
    </recommendedName>
</protein>
<organism evidence="2">
    <name type="scientific">marine metagenome</name>
    <dbReference type="NCBI Taxonomy" id="408172"/>
    <lineage>
        <taxon>unclassified sequences</taxon>
        <taxon>metagenomes</taxon>
        <taxon>ecological metagenomes</taxon>
    </lineage>
</organism>
<proteinExistence type="predicted"/>
<accession>A0A382MU87</accession>
<keyword evidence="1" id="KW-1133">Transmembrane helix</keyword>
<feature type="transmembrane region" description="Helical" evidence="1">
    <location>
        <begin position="31"/>
        <end position="64"/>
    </location>
</feature>
<feature type="transmembrane region" description="Helical" evidence="1">
    <location>
        <begin position="180"/>
        <end position="199"/>
    </location>
</feature>
<keyword evidence="1" id="KW-0812">Transmembrane</keyword>
<gene>
    <name evidence="2" type="ORF">METZ01_LOCUS304974</name>
</gene>
<feature type="transmembrane region" description="Helical" evidence="1">
    <location>
        <begin position="155"/>
        <end position="173"/>
    </location>
</feature>
<feature type="transmembrane region" description="Helical" evidence="1">
    <location>
        <begin position="76"/>
        <end position="95"/>
    </location>
</feature>
<feature type="transmembrane region" description="Helical" evidence="1">
    <location>
        <begin position="240"/>
        <end position="267"/>
    </location>
</feature>
<feature type="non-terminal residue" evidence="2">
    <location>
        <position position="275"/>
    </location>
</feature>
<name>A0A382MU87_9ZZZZ</name>
<evidence type="ECO:0000313" key="2">
    <source>
        <dbReference type="EMBL" id="SVC52120.1"/>
    </source>
</evidence>
<sequence length="275" mass="31001">MPLIILLPILGVVLLLRRIGRLTDSMAILNAVSALILLLYIGALLGFMRHTAFSLTGIGLLLLIYELRSLKRLGKFPLTTPILLFIFIPVIYWLIHSESRPLFWDEYSHWGIYIREMVSTHQLWTIETNAAHPDYPPGNALWQYFFTLIPGYNEGIVYLAQFVLLITPLLVLFENICRKQLLWIPAVMALLALGLSNFGHGIVSLYADHIIGVWYAGILLQGLQSHPGHPKVMGLLSMPLAVLLLIKDAGIPLVASAMAFLFLLLAYRHLREKGW</sequence>